<evidence type="ECO:0000256" key="13">
    <source>
        <dbReference type="ARBA" id="ARBA00023180"/>
    </source>
</evidence>
<evidence type="ECO:0000259" key="20">
    <source>
        <dbReference type="Pfam" id="PF17900"/>
    </source>
</evidence>
<dbReference type="GO" id="GO:0005615">
    <property type="term" value="C:extracellular space"/>
    <property type="evidence" value="ECO:0007669"/>
    <property type="project" value="TreeGrafter"/>
</dbReference>
<evidence type="ECO:0000256" key="5">
    <source>
        <dbReference type="ARBA" id="ARBA00022692"/>
    </source>
</evidence>
<keyword evidence="5 17" id="KW-0812">Transmembrane</keyword>
<evidence type="ECO:0000256" key="4">
    <source>
        <dbReference type="ARBA" id="ARBA00022670"/>
    </source>
</evidence>
<evidence type="ECO:0000256" key="15">
    <source>
        <dbReference type="PIRSR" id="PIRSR634016-3"/>
    </source>
</evidence>
<dbReference type="PANTHER" id="PTHR11533:SF299">
    <property type="entry name" value="AMINOPEPTIDASE"/>
    <property type="match status" value="1"/>
</dbReference>
<feature type="binding site" evidence="15">
    <location>
        <position position="406"/>
    </location>
    <ligand>
        <name>Zn(2+)</name>
        <dbReference type="ChEBI" id="CHEBI:29105"/>
        <note>catalytic</note>
    </ligand>
</feature>
<dbReference type="InterPro" id="IPR024571">
    <property type="entry name" value="ERAP1-like_C_dom"/>
</dbReference>
<dbReference type="InterPro" id="IPR050344">
    <property type="entry name" value="Peptidase_M1_aminopeptidases"/>
</dbReference>
<dbReference type="Gene3D" id="2.60.40.1730">
    <property type="entry name" value="tricorn interacting facor f3 domain"/>
    <property type="match status" value="1"/>
</dbReference>
<evidence type="ECO:0000313" key="21">
    <source>
        <dbReference type="EMBL" id="GIY14614.1"/>
    </source>
</evidence>
<dbReference type="GO" id="GO:0043171">
    <property type="term" value="P:peptide catabolic process"/>
    <property type="evidence" value="ECO:0007669"/>
    <property type="project" value="TreeGrafter"/>
</dbReference>
<evidence type="ECO:0000256" key="1">
    <source>
        <dbReference type="ARBA" id="ARBA00004606"/>
    </source>
</evidence>
<evidence type="ECO:0000256" key="16">
    <source>
        <dbReference type="PIRSR" id="PIRSR634016-4"/>
    </source>
</evidence>
<dbReference type="GO" id="GO:0005737">
    <property type="term" value="C:cytoplasm"/>
    <property type="evidence" value="ECO:0007669"/>
    <property type="project" value="TreeGrafter"/>
</dbReference>
<dbReference type="Gene3D" id="2.60.40.1910">
    <property type="match status" value="1"/>
</dbReference>
<keyword evidence="17 21" id="KW-0031">Aminopeptidase</keyword>
<feature type="site" description="Transition state stabilizer" evidence="16">
    <location>
        <position position="488"/>
    </location>
</feature>
<dbReference type="FunFam" id="1.25.50.20:FF:000005">
    <property type="entry name" value="Aminopeptidase N-like protein"/>
    <property type="match status" value="1"/>
</dbReference>
<dbReference type="FunFam" id="2.60.40.1730:FF:000001">
    <property type="entry name" value="Leucyl-cystinyl aminopeptidase"/>
    <property type="match status" value="1"/>
</dbReference>
<feature type="binding site" evidence="15">
    <location>
        <position position="425"/>
    </location>
    <ligand>
        <name>Zn(2+)</name>
        <dbReference type="ChEBI" id="CHEBI:29105"/>
        <note>catalytic</note>
    </ligand>
</feature>
<keyword evidence="10 17" id="KW-1133">Transmembrane helix</keyword>
<comment type="caution">
    <text evidence="21">The sequence shown here is derived from an EMBL/GenBank/DDBJ whole genome shotgun (WGS) entry which is preliminary data.</text>
</comment>
<dbReference type="EC" id="3.4.11.-" evidence="17"/>
<dbReference type="PRINTS" id="PR00756">
    <property type="entry name" value="ALADIPTASE"/>
</dbReference>
<evidence type="ECO:0000256" key="11">
    <source>
        <dbReference type="ARBA" id="ARBA00023049"/>
    </source>
</evidence>
<name>A0AAV4QZ95_9ARAC</name>
<feature type="domain" description="Aminopeptidase N-like N-terminal" evidence="20">
    <location>
        <begin position="110"/>
        <end position="295"/>
    </location>
</feature>
<dbReference type="Gene3D" id="1.10.390.10">
    <property type="entry name" value="Neutral Protease Domain 2"/>
    <property type="match status" value="1"/>
</dbReference>
<evidence type="ECO:0000256" key="7">
    <source>
        <dbReference type="ARBA" id="ARBA00022801"/>
    </source>
</evidence>
<dbReference type="GO" id="GO:0008270">
    <property type="term" value="F:zinc ion binding"/>
    <property type="evidence" value="ECO:0007669"/>
    <property type="project" value="UniProtKB-UniRule"/>
</dbReference>
<keyword evidence="9" id="KW-0735">Signal-anchor</keyword>
<evidence type="ECO:0000256" key="3">
    <source>
        <dbReference type="ARBA" id="ARBA00010136"/>
    </source>
</evidence>
<dbReference type="InterPro" id="IPR027268">
    <property type="entry name" value="Peptidase_M4/M1_CTD_sf"/>
</dbReference>
<evidence type="ECO:0000256" key="17">
    <source>
        <dbReference type="RuleBase" id="RU364040"/>
    </source>
</evidence>
<dbReference type="FunFam" id="1.10.390.10:FF:000016">
    <property type="entry name" value="Glutamyl aminopeptidase"/>
    <property type="match status" value="1"/>
</dbReference>
<evidence type="ECO:0000259" key="19">
    <source>
        <dbReference type="Pfam" id="PF11838"/>
    </source>
</evidence>
<evidence type="ECO:0000256" key="14">
    <source>
        <dbReference type="PIRSR" id="PIRSR634016-1"/>
    </source>
</evidence>
<evidence type="ECO:0000259" key="18">
    <source>
        <dbReference type="Pfam" id="PF01433"/>
    </source>
</evidence>
<feature type="domain" description="ERAP1-like C-terminal" evidence="19">
    <location>
        <begin position="632"/>
        <end position="948"/>
    </location>
</feature>
<keyword evidence="4 17" id="KW-0645">Protease</keyword>
<evidence type="ECO:0000256" key="6">
    <source>
        <dbReference type="ARBA" id="ARBA00022723"/>
    </source>
</evidence>
<comment type="similarity">
    <text evidence="3 17">Belongs to the peptidase M1 family.</text>
</comment>
<comment type="cofactor">
    <cofactor evidence="15 17">
        <name>Zn(2+)</name>
        <dbReference type="ChEBI" id="CHEBI:29105"/>
    </cofactor>
    <text evidence="15 17">Binds 1 zinc ion per subunit.</text>
</comment>
<evidence type="ECO:0000256" key="12">
    <source>
        <dbReference type="ARBA" id="ARBA00023136"/>
    </source>
</evidence>
<dbReference type="InterPro" id="IPR034016">
    <property type="entry name" value="M1_APN-typ"/>
</dbReference>
<evidence type="ECO:0000256" key="9">
    <source>
        <dbReference type="ARBA" id="ARBA00022968"/>
    </source>
</evidence>
<dbReference type="CDD" id="cd09601">
    <property type="entry name" value="M1_APN-Q_like"/>
    <property type="match status" value="1"/>
</dbReference>
<protein>
    <recommendedName>
        <fullName evidence="17">Aminopeptidase</fullName>
        <ecNumber evidence="17">3.4.11.-</ecNumber>
    </recommendedName>
</protein>
<dbReference type="Gene3D" id="1.25.50.20">
    <property type="match status" value="1"/>
</dbReference>
<feature type="active site" description="Proton acceptor" evidence="14">
    <location>
        <position position="403"/>
    </location>
</feature>
<dbReference type="InterPro" id="IPR001930">
    <property type="entry name" value="Peptidase_M1"/>
</dbReference>
<dbReference type="InterPro" id="IPR045357">
    <property type="entry name" value="Aminopeptidase_N-like_N"/>
</dbReference>
<keyword evidence="11 17" id="KW-0482">Metalloprotease</keyword>
<dbReference type="PANTHER" id="PTHR11533">
    <property type="entry name" value="PROTEASE M1 ZINC METALLOPROTEASE"/>
    <property type="match status" value="1"/>
</dbReference>
<keyword evidence="6 15" id="KW-0479">Metal-binding</keyword>
<dbReference type="Pfam" id="PF17900">
    <property type="entry name" value="Peptidase_M1_N"/>
    <property type="match status" value="1"/>
</dbReference>
<keyword evidence="22" id="KW-1185">Reference proteome</keyword>
<reference evidence="21 22" key="1">
    <citation type="submission" date="2021-06" db="EMBL/GenBank/DDBJ databases">
        <title>Caerostris darwini draft genome.</title>
        <authorList>
            <person name="Kono N."/>
            <person name="Arakawa K."/>
        </authorList>
    </citation>
    <scope>NUCLEOTIDE SEQUENCE [LARGE SCALE GENOMIC DNA]</scope>
</reference>
<dbReference type="GO" id="GO:0006508">
    <property type="term" value="P:proteolysis"/>
    <property type="evidence" value="ECO:0007669"/>
    <property type="project" value="UniProtKB-KW"/>
</dbReference>
<dbReference type="GO" id="GO:0005886">
    <property type="term" value="C:plasma membrane"/>
    <property type="evidence" value="ECO:0007669"/>
    <property type="project" value="UniProtKB-SubCell"/>
</dbReference>
<keyword evidence="7 17" id="KW-0378">Hydrolase</keyword>
<dbReference type="Pfam" id="PF11838">
    <property type="entry name" value="ERAP1_C"/>
    <property type="match status" value="1"/>
</dbReference>
<proteinExistence type="inferred from homology"/>
<dbReference type="SUPFAM" id="SSF63737">
    <property type="entry name" value="Leukotriene A4 hydrolase N-terminal domain"/>
    <property type="match status" value="1"/>
</dbReference>
<comment type="subcellular location">
    <subcellularLocation>
        <location evidence="2">Cell membrane</location>
        <topology evidence="2">Lipid-anchor</topology>
        <topology evidence="2">GPI-anchor</topology>
    </subcellularLocation>
    <subcellularLocation>
        <location evidence="1">Membrane</location>
        <topology evidence="1">Single-pass type II membrane protein</topology>
    </subcellularLocation>
</comment>
<feature type="transmembrane region" description="Helical" evidence="17">
    <location>
        <begin position="42"/>
        <end position="63"/>
    </location>
</feature>
<dbReference type="InterPro" id="IPR014782">
    <property type="entry name" value="Peptidase_M1_dom"/>
</dbReference>
<dbReference type="Proteomes" id="UP001054837">
    <property type="component" value="Unassembled WGS sequence"/>
</dbReference>
<feature type="binding site" evidence="15">
    <location>
        <position position="402"/>
    </location>
    <ligand>
        <name>Zn(2+)</name>
        <dbReference type="ChEBI" id="CHEBI:29105"/>
        <note>catalytic</note>
    </ligand>
</feature>
<dbReference type="SUPFAM" id="SSF55486">
    <property type="entry name" value="Metalloproteases ('zincins'), catalytic domain"/>
    <property type="match status" value="1"/>
</dbReference>
<dbReference type="GO" id="GO:0070006">
    <property type="term" value="F:metalloaminopeptidase activity"/>
    <property type="evidence" value="ECO:0007669"/>
    <property type="project" value="TreeGrafter"/>
</dbReference>
<keyword evidence="8 15" id="KW-0862">Zinc</keyword>
<evidence type="ECO:0000256" key="8">
    <source>
        <dbReference type="ARBA" id="ARBA00022833"/>
    </source>
</evidence>
<dbReference type="FunFam" id="2.60.40.1910:FF:000003">
    <property type="entry name" value="Aminopeptidase"/>
    <property type="match status" value="1"/>
</dbReference>
<dbReference type="GO" id="GO:0042277">
    <property type="term" value="F:peptide binding"/>
    <property type="evidence" value="ECO:0007669"/>
    <property type="project" value="TreeGrafter"/>
</dbReference>
<keyword evidence="12 17" id="KW-0472">Membrane</keyword>
<accession>A0AAV4QZ95</accession>
<evidence type="ECO:0000256" key="2">
    <source>
        <dbReference type="ARBA" id="ARBA00004609"/>
    </source>
</evidence>
<keyword evidence="13" id="KW-0325">Glycoprotein</keyword>
<dbReference type="Pfam" id="PF01433">
    <property type="entry name" value="Peptidase_M1"/>
    <property type="match status" value="1"/>
</dbReference>
<feature type="domain" description="Peptidase M1 membrane alanine aminopeptidase" evidence="18">
    <location>
        <begin position="330"/>
        <end position="551"/>
    </location>
</feature>
<gene>
    <name evidence="21" type="primary">ENPEP</name>
    <name evidence="21" type="ORF">CDAR_518442</name>
</gene>
<dbReference type="EMBL" id="BPLQ01005389">
    <property type="protein sequence ID" value="GIY14614.1"/>
    <property type="molecule type" value="Genomic_DNA"/>
</dbReference>
<dbReference type="AlphaFoldDB" id="A0AAV4QZ95"/>
<organism evidence="21 22">
    <name type="scientific">Caerostris darwini</name>
    <dbReference type="NCBI Taxonomy" id="1538125"/>
    <lineage>
        <taxon>Eukaryota</taxon>
        <taxon>Metazoa</taxon>
        <taxon>Ecdysozoa</taxon>
        <taxon>Arthropoda</taxon>
        <taxon>Chelicerata</taxon>
        <taxon>Arachnida</taxon>
        <taxon>Araneae</taxon>
        <taxon>Araneomorphae</taxon>
        <taxon>Entelegynae</taxon>
        <taxon>Araneoidea</taxon>
        <taxon>Araneidae</taxon>
        <taxon>Caerostris</taxon>
    </lineage>
</organism>
<evidence type="ECO:0000313" key="22">
    <source>
        <dbReference type="Proteomes" id="UP001054837"/>
    </source>
</evidence>
<dbReference type="InterPro" id="IPR042097">
    <property type="entry name" value="Aminopeptidase_N-like_N_sf"/>
</dbReference>
<evidence type="ECO:0000256" key="10">
    <source>
        <dbReference type="ARBA" id="ARBA00022989"/>
    </source>
</evidence>
<sequence>MNEPEVDDVAFLTGDNGKKQVMYADNSGPDKIRRVICTKQQACCATGVVLASLLLIAMIASFARPMPRCPIITPSTEYLFTNPPLIMQEPKSKPGEEFAWHDIRLPPFIVPIHYSLFMHPDLVTFENTGSVNITFRVTMQTNFIVLHAKELNLSRTTILEGDEKEIPVVKRLEYAKHEQLYIEISGTLKPYQDYTLWIDFKKQLREKLEGFYISSYKTSDGYKRYLATTHFQPTLARAAFPCFDEPAMKATFQLTVVHEEYFSAYFNSEMLHTSPYGNGLSITVFDKTLKMSTYLVAFVVCDFKALEKMSPDGINVRVLVPPEQLNQAQYALDTAVNVLHFFQQFFNISYPLPKLDMIAIPDFGPGAMENWGLVTYRMTTVLYNPRETSSESKEHVATVIAHELAHQWFGNLVTMQWWSDLWLNEGFASFVEYLGTNHVEPGWRMMDQFIVSTSQDAMSLDGLESSHPVMTDVDNPEEIDAIFDFISYKKGAAILYMLENFLGTETLKKGLTTYLNKYRFKNARTADLWDAFTQVSLTTSHLNVSKILDTWTRQKGYPLLTVTLKHRIVRIKQQRFLLTPPEYDDAKPSDLSPYGYKWFVPVTYITDGDPVTHTFWLNMTDGEFLFPARAKWLKLNVNQTGFYRVMYDNGLWNTLINLLHTNHNVFKPADRANLLDDALTLARVGILDSGLAFNLTRYLEKEDDYVPWETAILHFEVLDVLMQESPALSLFHKYVRNLMKPVAVKLGWTDEGDHLKKKLRSALLRVLIRFGDEETITKAKLTFQNWMHHDVRVAPNLRSVVYSSGVKFGGSEEWQFCWQQYQETQVPSEKRLLLTALGYTEDMWRLSQYLNYSLDRDKVRPQDTASVIGVAARNTIGRLLTWRFVRMNWPYFVEMFGPGSFSMDMILSESISHFSSKFDYDEIKNFFNGRDVGTGVQSLQQSLERVRANIRWRENTEDSVIQWLQHNVHSS</sequence>